<feature type="transmembrane region" description="Helical" evidence="1">
    <location>
        <begin position="12"/>
        <end position="36"/>
    </location>
</feature>
<evidence type="ECO:0000256" key="1">
    <source>
        <dbReference type="SAM" id="Phobius"/>
    </source>
</evidence>
<dbReference type="EnsemblPlants" id="OPUNC04G25550.1">
    <property type="protein sequence ID" value="OPUNC04G25550.1"/>
    <property type="gene ID" value="OPUNC04G25550"/>
</dbReference>
<dbReference type="HOGENOM" id="CLU_2531380_0_0_1"/>
<accession>A0A0E0KW68</accession>
<evidence type="ECO:0000313" key="3">
    <source>
        <dbReference type="Proteomes" id="UP000026962"/>
    </source>
</evidence>
<dbReference type="AlphaFoldDB" id="A0A0E0KW68"/>
<reference evidence="2" key="2">
    <citation type="submission" date="2018-05" db="EMBL/GenBank/DDBJ databases">
        <title>OpunRS2 (Oryza punctata Reference Sequence Version 2).</title>
        <authorList>
            <person name="Zhang J."/>
            <person name="Kudrna D."/>
            <person name="Lee S."/>
            <person name="Talag J."/>
            <person name="Welchert J."/>
            <person name="Wing R.A."/>
        </authorList>
    </citation>
    <scope>NUCLEOTIDE SEQUENCE [LARGE SCALE GENOMIC DNA]</scope>
</reference>
<keyword evidence="1" id="KW-0812">Transmembrane</keyword>
<proteinExistence type="predicted"/>
<name>A0A0E0KW68_ORYPU</name>
<reference evidence="2" key="1">
    <citation type="submission" date="2015-04" db="UniProtKB">
        <authorList>
            <consortium name="EnsemblPlants"/>
        </authorList>
    </citation>
    <scope>IDENTIFICATION</scope>
</reference>
<protein>
    <submittedName>
        <fullName evidence="2">Uncharacterized protein</fullName>
    </submittedName>
</protein>
<dbReference type="Gramene" id="OPUNC04G25550.1">
    <property type="protein sequence ID" value="OPUNC04G25550.1"/>
    <property type="gene ID" value="OPUNC04G25550"/>
</dbReference>
<dbReference type="Proteomes" id="UP000026962">
    <property type="component" value="Chromosome 4"/>
</dbReference>
<keyword evidence="1" id="KW-1133">Transmembrane helix</keyword>
<organism evidence="2">
    <name type="scientific">Oryza punctata</name>
    <name type="common">Red rice</name>
    <dbReference type="NCBI Taxonomy" id="4537"/>
    <lineage>
        <taxon>Eukaryota</taxon>
        <taxon>Viridiplantae</taxon>
        <taxon>Streptophyta</taxon>
        <taxon>Embryophyta</taxon>
        <taxon>Tracheophyta</taxon>
        <taxon>Spermatophyta</taxon>
        <taxon>Magnoliopsida</taxon>
        <taxon>Liliopsida</taxon>
        <taxon>Poales</taxon>
        <taxon>Poaceae</taxon>
        <taxon>BOP clade</taxon>
        <taxon>Oryzoideae</taxon>
        <taxon>Oryzeae</taxon>
        <taxon>Oryzinae</taxon>
        <taxon>Oryza</taxon>
    </lineage>
</organism>
<keyword evidence="1" id="KW-0472">Membrane</keyword>
<keyword evidence="3" id="KW-1185">Reference proteome</keyword>
<sequence>MQLVVNYRMQTLFQACFTGLPILSVFVWKIGCLGYFCCNFGYDLKIQIQNNLMEELNQFKISAATSRISNFLNNSDCRSYFKNF</sequence>
<evidence type="ECO:0000313" key="2">
    <source>
        <dbReference type="EnsemblPlants" id="OPUNC04G25550.1"/>
    </source>
</evidence>